<name>A0A165RYT7_9APHY</name>
<dbReference type="OrthoDB" id="3021720at2759"/>
<gene>
    <name evidence="3" type="ORF">DAEQUDRAFT_724265</name>
</gene>
<reference evidence="3 4" key="1">
    <citation type="journal article" date="2016" name="Mol. Biol. Evol.">
        <title>Comparative Genomics of Early-Diverging Mushroom-Forming Fungi Provides Insights into the Origins of Lignocellulose Decay Capabilities.</title>
        <authorList>
            <person name="Nagy L.G."/>
            <person name="Riley R."/>
            <person name="Tritt A."/>
            <person name="Adam C."/>
            <person name="Daum C."/>
            <person name="Floudas D."/>
            <person name="Sun H."/>
            <person name="Yadav J.S."/>
            <person name="Pangilinan J."/>
            <person name="Larsson K.H."/>
            <person name="Matsuura K."/>
            <person name="Barry K."/>
            <person name="Labutti K."/>
            <person name="Kuo R."/>
            <person name="Ohm R.A."/>
            <person name="Bhattacharya S.S."/>
            <person name="Shirouzu T."/>
            <person name="Yoshinaga Y."/>
            <person name="Martin F.M."/>
            <person name="Grigoriev I.V."/>
            <person name="Hibbett D.S."/>
        </authorList>
    </citation>
    <scope>NUCLEOTIDE SEQUENCE [LARGE SCALE GENOMIC DNA]</scope>
    <source>
        <strain evidence="3 4">L-15889</strain>
    </source>
</reference>
<evidence type="ECO:0000313" key="4">
    <source>
        <dbReference type="Proteomes" id="UP000076727"/>
    </source>
</evidence>
<dbReference type="EMBL" id="KV429046">
    <property type="protein sequence ID" value="KZT71319.1"/>
    <property type="molecule type" value="Genomic_DNA"/>
</dbReference>
<sequence length="51" mass="5794">MSDIIYSSPAPVPRRHSGRRTTRRHAPPLLATAALTALFSVWWPLPRTRDI</sequence>
<accession>A0A165RYT7</accession>
<proteinExistence type="predicted"/>
<keyword evidence="2" id="KW-1133">Transmembrane helix</keyword>
<keyword evidence="4" id="KW-1185">Reference proteome</keyword>
<dbReference type="Proteomes" id="UP000076727">
    <property type="component" value="Unassembled WGS sequence"/>
</dbReference>
<keyword evidence="2" id="KW-0472">Membrane</keyword>
<evidence type="ECO:0000313" key="3">
    <source>
        <dbReference type="EMBL" id="KZT71319.1"/>
    </source>
</evidence>
<evidence type="ECO:0000256" key="2">
    <source>
        <dbReference type="SAM" id="Phobius"/>
    </source>
</evidence>
<dbReference type="AlphaFoldDB" id="A0A165RYT7"/>
<organism evidence="3 4">
    <name type="scientific">Daedalea quercina L-15889</name>
    <dbReference type="NCBI Taxonomy" id="1314783"/>
    <lineage>
        <taxon>Eukaryota</taxon>
        <taxon>Fungi</taxon>
        <taxon>Dikarya</taxon>
        <taxon>Basidiomycota</taxon>
        <taxon>Agaricomycotina</taxon>
        <taxon>Agaricomycetes</taxon>
        <taxon>Polyporales</taxon>
        <taxon>Fomitopsis</taxon>
    </lineage>
</organism>
<keyword evidence="2" id="KW-0812">Transmembrane</keyword>
<evidence type="ECO:0000256" key="1">
    <source>
        <dbReference type="SAM" id="MobiDB-lite"/>
    </source>
</evidence>
<feature type="transmembrane region" description="Helical" evidence="2">
    <location>
        <begin position="26"/>
        <end position="45"/>
    </location>
</feature>
<feature type="region of interest" description="Disordered" evidence="1">
    <location>
        <begin position="1"/>
        <end position="26"/>
    </location>
</feature>
<protein>
    <submittedName>
        <fullName evidence="3">Uncharacterized protein</fullName>
    </submittedName>
</protein>
<feature type="compositionally biased region" description="Basic residues" evidence="1">
    <location>
        <begin position="13"/>
        <end position="26"/>
    </location>
</feature>